<gene>
    <name evidence="1" type="ORF">PAAG_11142</name>
</gene>
<dbReference type="VEuPathDB" id="FungiDB:PAAG_11142"/>
<reference evidence="1 2" key="1">
    <citation type="journal article" date="2011" name="PLoS Genet.">
        <title>Comparative genomic analysis of human fungal pathogens causing paracoccidioidomycosis.</title>
        <authorList>
            <person name="Desjardins C.A."/>
            <person name="Champion M.D."/>
            <person name="Holder J.W."/>
            <person name="Muszewska A."/>
            <person name="Goldberg J."/>
            <person name="Bailao A.M."/>
            <person name="Brigido M.M."/>
            <person name="Ferreira M.E."/>
            <person name="Garcia A.M."/>
            <person name="Grynberg M."/>
            <person name="Gujja S."/>
            <person name="Heiman D.I."/>
            <person name="Henn M.R."/>
            <person name="Kodira C.D."/>
            <person name="Leon-Narvaez H."/>
            <person name="Longo L.V."/>
            <person name="Ma L.J."/>
            <person name="Malavazi I."/>
            <person name="Matsuo A.L."/>
            <person name="Morais F.V."/>
            <person name="Pereira M."/>
            <person name="Rodriguez-Brito S."/>
            <person name="Sakthikumar S."/>
            <person name="Salem-Izacc S.M."/>
            <person name="Sykes S.M."/>
            <person name="Teixeira M.M."/>
            <person name="Vallejo M.C."/>
            <person name="Walter M.E."/>
            <person name="Yandava C."/>
            <person name="Young S."/>
            <person name="Zeng Q."/>
            <person name="Zucker J."/>
            <person name="Felipe M.S."/>
            <person name="Goldman G.H."/>
            <person name="Haas B.J."/>
            <person name="McEwen J.G."/>
            <person name="Nino-Vega G."/>
            <person name="Puccia R."/>
            <person name="San-Blas G."/>
            <person name="Soares C.M."/>
            <person name="Birren B.W."/>
            <person name="Cuomo C.A."/>
        </authorList>
    </citation>
    <scope>NUCLEOTIDE SEQUENCE [LARGE SCALE GENOMIC DNA]</scope>
    <source>
        <strain evidence="2">ATCC MYA-826 / Pb01</strain>
    </source>
</reference>
<proteinExistence type="predicted"/>
<dbReference type="KEGG" id="pbl:PAAG_11142"/>
<dbReference type="HOGENOM" id="CLU_1713850_0_0_1"/>
<accession>A0A0A2V363</accession>
<dbReference type="EMBL" id="KN293992">
    <property type="protein sequence ID" value="KGQ02186.1"/>
    <property type="molecule type" value="Genomic_DNA"/>
</dbReference>
<dbReference type="Proteomes" id="UP000002059">
    <property type="component" value="Partially assembled WGS sequence"/>
</dbReference>
<evidence type="ECO:0000313" key="1">
    <source>
        <dbReference type="EMBL" id="KGQ02186.1"/>
    </source>
</evidence>
<dbReference type="AlphaFoldDB" id="A0A0A2V363"/>
<sequence length="153" mass="18247">MPLLDVDTLEVPDKTTIKSFTQEFMIRQAPSFTQQHVSALKTLDTWNTVRTLTRADIMIREPVFDRVLHVFSWETQFIRHLHHNYSRHTSLHRDFPWATANHIPPFLHSKEEGENTLPIYHDLFVNVGRFAQQRRRGRPRNREWNGVYSRDQA</sequence>
<evidence type="ECO:0000313" key="2">
    <source>
        <dbReference type="Proteomes" id="UP000002059"/>
    </source>
</evidence>
<dbReference type="GeneID" id="26970250"/>
<protein>
    <submittedName>
        <fullName evidence="1">Uncharacterized protein</fullName>
    </submittedName>
</protein>
<organism evidence="1 2">
    <name type="scientific">Paracoccidioides lutzii (strain ATCC MYA-826 / Pb01)</name>
    <name type="common">Paracoccidioides brasiliensis</name>
    <dbReference type="NCBI Taxonomy" id="502779"/>
    <lineage>
        <taxon>Eukaryota</taxon>
        <taxon>Fungi</taxon>
        <taxon>Dikarya</taxon>
        <taxon>Ascomycota</taxon>
        <taxon>Pezizomycotina</taxon>
        <taxon>Eurotiomycetes</taxon>
        <taxon>Eurotiomycetidae</taxon>
        <taxon>Onygenales</taxon>
        <taxon>Ajellomycetaceae</taxon>
        <taxon>Paracoccidioides</taxon>
    </lineage>
</organism>
<name>A0A0A2V363_PARBA</name>
<keyword evidence="2" id="KW-1185">Reference proteome</keyword>
<dbReference type="RefSeq" id="XP_015703646.1">
    <property type="nucleotide sequence ID" value="XM_015846842.1"/>
</dbReference>